<sequence length="162" mass="19114">MLIDYLYKELRFAIMGFNNQTKELTFNKYIIYWLLMALLLGYSVIPKLYHTIVYKKTTGIIKYFDQQKYYSQGRIKYDQLPLVDFKVNNNTYEFYGNKYLRDAYYAGDTVQVIYDPALKGDAYINTFLGIWSPEVVYVLPTALIIFLIIGLDRIPQTIKIGF</sequence>
<dbReference type="RefSeq" id="WP_150417143.1">
    <property type="nucleotide sequence ID" value="NZ_VYQF01000015.1"/>
</dbReference>
<evidence type="ECO:0000313" key="2">
    <source>
        <dbReference type="EMBL" id="KAA9034439.1"/>
    </source>
</evidence>
<keyword evidence="3" id="KW-1185">Reference proteome</keyword>
<keyword evidence="1" id="KW-1133">Transmembrane helix</keyword>
<dbReference type="Proteomes" id="UP000326903">
    <property type="component" value="Unassembled WGS sequence"/>
</dbReference>
<protein>
    <recommendedName>
        <fullName evidence="4">DUF3592 domain-containing protein</fullName>
    </recommendedName>
</protein>
<accession>A0A5J5IBI9</accession>
<evidence type="ECO:0000313" key="3">
    <source>
        <dbReference type="Proteomes" id="UP000326903"/>
    </source>
</evidence>
<keyword evidence="1" id="KW-0472">Membrane</keyword>
<organism evidence="2 3">
    <name type="scientific">Ginsengibacter hankyongi</name>
    <dbReference type="NCBI Taxonomy" id="2607284"/>
    <lineage>
        <taxon>Bacteria</taxon>
        <taxon>Pseudomonadati</taxon>
        <taxon>Bacteroidota</taxon>
        <taxon>Chitinophagia</taxon>
        <taxon>Chitinophagales</taxon>
        <taxon>Chitinophagaceae</taxon>
        <taxon>Ginsengibacter</taxon>
    </lineage>
</organism>
<feature type="transmembrane region" description="Helical" evidence="1">
    <location>
        <begin position="135"/>
        <end position="154"/>
    </location>
</feature>
<dbReference type="AlphaFoldDB" id="A0A5J5IBI9"/>
<comment type="caution">
    <text evidence="2">The sequence shown here is derived from an EMBL/GenBank/DDBJ whole genome shotgun (WGS) entry which is preliminary data.</text>
</comment>
<proteinExistence type="predicted"/>
<evidence type="ECO:0000256" key="1">
    <source>
        <dbReference type="SAM" id="Phobius"/>
    </source>
</evidence>
<keyword evidence="1" id="KW-0812">Transmembrane</keyword>
<reference evidence="2 3" key="1">
    <citation type="submission" date="2019-09" db="EMBL/GenBank/DDBJ databases">
        <title>Draft genome sequence of Ginsengibacter sp. BR5-29.</title>
        <authorList>
            <person name="Im W.-T."/>
        </authorList>
    </citation>
    <scope>NUCLEOTIDE SEQUENCE [LARGE SCALE GENOMIC DNA]</scope>
    <source>
        <strain evidence="2 3">BR5-29</strain>
    </source>
</reference>
<evidence type="ECO:0008006" key="4">
    <source>
        <dbReference type="Google" id="ProtNLM"/>
    </source>
</evidence>
<name>A0A5J5IBI9_9BACT</name>
<dbReference type="EMBL" id="VYQF01000015">
    <property type="protein sequence ID" value="KAA9034439.1"/>
    <property type="molecule type" value="Genomic_DNA"/>
</dbReference>
<gene>
    <name evidence="2" type="ORF">FW778_22425</name>
</gene>
<feature type="transmembrane region" description="Helical" evidence="1">
    <location>
        <begin position="29"/>
        <end position="45"/>
    </location>
</feature>